<accession>A0A2P4P7Z7</accession>
<keyword evidence="2" id="KW-0863">Zinc-finger</keyword>
<dbReference type="InterPro" id="IPR003656">
    <property type="entry name" value="Znf_BED"/>
</dbReference>
<gene>
    <name evidence="5" type="ORF">GLOIN_2v1703549</name>
</gene>
<organism evidence="5 6">
    <name type="scientific">Rhizophagus irregularis (strain DAOM 181602 / DAOM 197198 / MUCL 43194)</name>
    <name type="common">Arbuscular mycorrhizal fungus</name>
    <name type="synonym">Glomus intraradices</name>
    <dbReference type="NCBI Taxonomy" id="747089"/>
    <lineage>
        <taxon>Eukaryota</taxon>
        <taxon>Fungi</taxon>
        <taxon>Fungi incertae sedis</taxon>
        <taxon>Mucoromycota</taxon>
        <taxon>Glomeromycotina</taxon>
        <taxon>Glomeromycetes</taxon>
        <taxon>Glomerales</taxon>
        <taxon>Glomeraceae</taxon>
        <taxon>Rhizophagus</taxon>
    </lineage>
</organism>
<comment type="caution">
    <text evidence="5">The sequence shown here is derived from an EMBL/GenBank/DDBJ whole genome shotgun (WGS) entry which is preliminary data.</text>
</comment>
<dbReference type="EMBL" id="AUPC02000337">
    <property type="protein sequence ID" value="POG61509.1"/>
    <property type="molecule type" value="Genomic_DNA"/>
</dbReference>
<dbReference type="Pfam" id="PF02892">
    <property type="entry name" value="zf-BED"/>
    <property type="match status" value="1"/>
</dbReference>
<sequence length="205" mass="24180">VNFLLENFLKKTTSHHSIKMQKLTGKNKTWLRKIGDSNTSNLWRHLERNHPDKNPKKAKNLIIESQSTLDEFVGHTTFPSKPFTTLENKYFRQMIKVLNSDALVLSADTIKNDILESFNLGYYEDNKWKQSFIRYAKETVLNAYNNNYAPVTNVEVNDNNDEDNEFLDHIFGKKQNLQQNEVELYLKTPRADRNQDVLLWWMVII</sequence>
<keyword evidence="3" id="KW-0862">Zinc</keyword>
<feature type="domain" description="BED-type" evidence="4">
    <location>
        <begin position="33"/>
        <end position="51"/>
    </location>
</feature>
<dbReference type="AlphaFoldDB" id="A0A2P4P7Z7"/>
<dbReference type="VEuPathDB" id="FungiDB:RhiirFUN_014738"/>
<evidence type="ECO:0000256" key="3">
    <source>
        <dbReference type="ARBA" id="ARBA00022833"/>
    </source>
</evidence>
<keyword evidence="1" id="KW-0479">Metal-binding</keyword>
<dbReference type="GO" id="GO:0008270">
    <property type="term" value="F:zinc ion binding"/>
    <property type="evidence" value="ECO:0007669"/>
    <property type="project" value="UniProtKB-KW"/>
</dbReference>
<reference evidence="5 6" key="2">
    <citation type="journal article" date="2018" name="New Phytol.">
        <title>High intraspecific genome diversity in the model arbuscular mycorrhizal symbiont Rhizophagus irregularis.</title>
        <authorList>
            <person name="Chen E.C.H."/>
            <person name="Morin E."/>
            <person name="Beaudet D."/>
            <person name="Noel J."/>
            <person name="Yildirir G."/>
            <person name="Ndikumana S."/>
            <person name="Charron P."/>
            <person name="St-Onge C."/>
            <person name="Giorgi J."/>
            <person name="Kruger M."/>
            <person name="Marton T."/>
            <person name="Ropars J."/>
            <person name="Grigoriev I.V."/>
            <person name="Hainaut M."/>
            <person name="Henrissat B."/>
            <person name="Roux C."/>
            <person name="Martin F."/>
            <person name="Corradi N."/>
        </authorList>
    </citation>
    <scope>NUCLEOTIDE SEQUENCE [LARGE SCALE GENOMIC DNA]</scope>
    <source>
        <strain evidence="5 6">DAOM 197198</strain>
    </source>
</reference>
<proteinExistence type="predicted"/>
<evidence type="ECO:0000313" key="5">
    <source>
        <dbReference type="EMBL" id="POG61509.1"/>
    </source>
</evidence>
<dbReference type="GO" id="GO:0003677">
    <property type="term" value="F:DNA binding"/>
    <property type="evidence" value="ECO:0007669"/>
    <property type="project" value="InterPro"/>
</dbReference>
<feature type="non-terminal residue" evidence="5">
    <location>
        <position position="1"/>
    </location>
</feature>
<evidence type="ECO:0000256" key="1">
    <source>
        <dbReference type="ARBA" id="ARBA00022723"/>
    </source>
</evidence>
<evidence type="ECO:0000313" key="6">
    <source>
        <dbReference type="Proteomes" id="UP000018888"/>
    </source>
</evidence>
<evidence type="ECO:0000259" key="4">
    <source>
        <dbReference type="Pfam" id="PF02892"/>
    </source>
</evidence>
<dbReference type="Proteomes" id="UP000018888">
    <property type="component" value="Unassembled WGS sequence"/>
</dbReference>
<keyword evidence="6" id="KW-1185">Reference proteome</keyword>
<protein>
    <recommendedName>
        <fullName evidence="4">BED-type domain-containing protein</fullName>
    </recommendedName>
</protein>
<reference evidence="5 6" key="1">
    <citation type="journal article" date="2013" name="Proc. Natl. Acad. Sci. U.S.A.">
        <title>Genome of an arbuscular mycorrhizal fungus provides insight into the oldest plant symbiosis.</title>
        <authorList>
            <person name="Tisserant E."/>
            <person name="Malbreil M."/>
            <person name="Kuo A."/>
            <person name="Kohler A."/>
            <person name="Symeonidi A."/>
            <person name="Balestrini R."/>
            <person name="Charron P."/>
            <person name="Duensing N."/>
            <person name="Frei Dit Frey N."/>
            <person name="Gianinazzi-Pearson V."/>
            <person name="Gilbert L.B."/>
            <person name="Handa Y."/>
            <person name="Herr J.R."/>
            <person name="Hijri M."/>
            <person name="Koul R."/>
            <person name="Kawaguchi M."/>
            <person name="Krajinski F."/>
            <person name="Lammers P.J."/>
            <person name="Masclaux F.G."/>
            <person name="Murat C."/>
            <person name="Morin E."/>
            <person name="Ndikumana S."/>
            <person name="Pagni M."/>
            <person name="Petitpierre D."/>
            <person name="Requena N."/>
            <person name="Rosikiewicz P."/>
            <person name="Riley R."/>
            <person name="Saito K."/>
            <person name="San Clemente H."/>
            <person name="Shapiro H."/>
            <person name="van Tuinen D."/>
            <person name="Becard G."/>
            <person name="Bonfante P."/>
            <person name="Paszkowski U."/>
            <person name="Shachar-Hill Y.Y."/>
            <person name="Tuskan G.A."/>
            <person name="Young P.W."/>
            <person name="Sanders I.R."/>
            <person name="Henrissat B."/>
            <person name="Rensing S.A."/>
            <person name="Grigoriev I.V."/>
            <person name="Corradi N."/>
            <person name="Roux C."/>
            <person name="Martin F."/>
        </authorList>
    </citation>
    <scope>NUCLEOTIDE SEQUENCE [LARGE SCALE GENOMIC DNA]</scope>
    <source>
        <strain evidence="5 6">DAOM 197198</strain>
    </source>
</reference>
<name>A0A2P4P7Z7_RHIID</name>
<evidence type="ECO:0000256" key="2">
    <source>
        <dbReference type="ARBA" id="ARBA00022771"/>
    </source>
</evidence>